<dbReference type="PANTHER" id="PTHR43581">
    <property type="entry name" value="ATP/GTP PHOSPHATASE"/>
    <property type="match status" value="1"/>
</dbReference>
<dbReference type="InterPro" id="IPR027417">
    <property type="entry name" value="P-loop_NTPase"/>
</dbReference>
<dbReference type="Gene3D" id="3.40.50.300">
    <property type="entry name" value="P-loop containing nucleotide triphosphate hydrolases"/>
    <property type="match status" value="2"/>
</dbReference>
<reference evidence="2" key="1">
    <citation type="submission" date="2019-01" db="EMBL/GenBank/DDBJ databases">
        <authorList>
            <person name="Lista F."/>
            <person name="Anselmo A."/>
        </authorList>
    </citation>
    <scope>NUCLEOTIDE SEQUENCE</scope>
    <source>
        <strain evidence="2">8S</strain>
    </source>
</reference>
<name>A0A483KP10_9ENTR</name>
<dbReference type="CDD" id="cd00267">
    <property type="entry name" value="ABC_ATPase"/>
    <property type="match status" value="1"/>
</dbReference>
<evidence type="ECO:0000259" key="1">
    <source>
        <dbReference type="Pfam" id="PF13175"/>
    </source>
</evidence>
<dbReference type="InterPro" id="IPR041685">
    <property type="entry name" value="AAA_GajA/Old/RecF-like"/>
</dbReference>
<proteinExistence type="predicted"/>
<evidence type="ECO:0000313" key="2">
    <source>
        <dbReference type="EMBL" id="TCX63805.1"/>
    </source>
</evidence>
<dbReference type="SUPFAM" id="SSF52540">
    <property type="entry name" value="P-loop containing nucleoside triphosphate hydrolases"/>
    <property type="match status" value="1"/>
</dbReference>
<dbReference type="GO" id="GO:0005524">
    <property type="term" value="F:ATP binding"/>
    <property type="evidence" value="ECO:0007669"/>
    <property type="project" value="InterPro"/>
</dbReference>
<dbReference type="PIRSF" id="PIRSF034888">
    <property type="entry name" value="P-loop_UCP034888"/>
    <property type="match status" value="1"/>
</dbReference>
<feature type="domain" description="Endonuclease GajA/Old nuclease/RecF-like AAA" evidence="1">
    <location>
        <begin position="303"/>
        <end position="380"/>
    </location>
</feature>
<feature type="domain" description="Endonuclease GajA/Old nuclease/RecF-like AAA" evidence="1">
    <location>
        <begin position="1"/>
        <end position="107"/>
    </location>
</feature>
<comment type="caution">
    <text evidence="2">The sequence shown here is derived from an EMBL/GenBank/DDBJ whole genome shotgun (WGS) entry which is preliminary data.</text>
</comment>
<gene>
    <name evidence="2" type="ORF">ETE84_07410</name>
</gene>
<protein>
    <recommendedName>
        <fullName evidence="1">Endonuclease GajA/Old nuclease/RecF-like AAA domain-containing protein</fullName>
    </recommendedName>
</protein>
<dbReference type="Pfam" id="PF13175">
    <property type="entry name" value="AAA_15"/>
    <property type="match status" value="2"/>
</dbReference>
<dbReference type="GO" id="GO:0016887">
    <property type="term" value="F:ATP hydrolysis activity"/>
    <property type="evidence" value="ECO:0007669"/>
    <property type="project" value="InterPro"/>
</dbReference>
<dbReference type="AlphaFoldDB" id="A0A483KP10"/>
<dbReference type="InterPro" id="IPR014592">
    <property type="entry name" value="P-loop_UCP034888"/>
</dbReference>
<sequence>MITEFSLNNFKSFKHLDGFKINNLTIIAGKNSCGKSSILQSLLLLKQTLTGRGIEAVELDGEHLTYSNLKEIAYSLPPINRAKIKYSFEIKSNDEVCYIDFSIANRKYDNHYTPDVDYFKTRIVKGRGRSRTVNFSKPVLDVKKLASLFPEKIINQFASPVKISASFINFIPYSLSAELNLISPKSGKKSKKNIPIPMQLVYPNEVPYLEEFNRFLRDIKYLGPVRATPKRAYVHFTEAATDLLPSGENAAHVLWARQNEIVSFEKREETLIDALNRCIEIVGLSQVISPSRIGDLIYKINLSQKDCKSEVTISDVGFGYSQLIPIILLCLLSEKNDLIILEQPEIHLHPSSAANLADLFLRFIQDGRRILIETHSSELISRLRLRVIESPELKDKITISFVDADDINNEGAKVRQFNIDEKGMFPVYPDGFLDESDKLAEAIIRARVKKNKEKKMIQAGKCDE</sequence>
<organism evidence="2">
    <name type="scientific">Klebsiella quasipneumoniae</name>
    <dbReference type="NCBI Taxonomy" id="1463165"/>
    <lineage>
        <taxon>Bacteria</taxon>
        <taxon>Pseudomonadati</taxon>
        <taxon>Pseudomonadota</taxon>
        <taxon>Gammaproteobacteria</taxon>
        <taxon>Enterobacterales</taxon>
        <taxon>Enterobacteriaceae</taxon>
        <taxon>Klebsiella/Raoultella group</taxon>
        <taxon>Klebsiella</taxon>
        <taxon>Klebsiella pneumoniae complex</taxon>
    </lineage>
</organism>
<dbReference type="PANTHER" id="PTHR43581:SF2">
    <property type="entry name" value="EXCINUCLEASE ATPASE SUBUNIT"/>
    <property type="match status" value="1"/>
</dbReference>
<accession>A0A483KP10</accession>
<dbReference type="InterPro" id="IPR051396">
    <property type="entry name" value="Bact_Antivir_Def_Nuclease"/>
</dbReference>
<dbReference type="EMBL" id="SDCO01000003">
    <property type="protein sequence ID" value="TCX63805.1"/>
    <property type="molecule type" value="Genomic_DNA"/>
</dbReference>